<dbReference type="Pfam" id="PF13149">
    <property type="entry name" value="Mfa_like_1"/>
    <property type="match status" value="1"/>
</dbReference>
<protein>
    <submittedName>
        <fullName evidence="2">Fimbrillin family protein</fullName>
    </submittedName>
</protein>
<dbReference type="CDD" id="cd13121">
    <property type="entry name" value="BF2867_like_C"/>
    <property type="match status" value="1"/>
</dbReference>
<feature type="chain" id="PRO_5038757212" evidence="1">
    <location>
        <begin position="22"/>
        <end position="482"/>
    </location>
</feature>
<accession>A0A9D1ZFV4</accession>
<comment type="caution">
    <text evidence="2">The sequence shown here is derived from an EMBL/GenBank/DDBJ whole genome shotgun (WGS) entry which is preliminary data.</text>
</comment>
<feature type="signal peptide" evidence="1">
    <location>
        <begin position="1"/>
        <end position="21"/>
    </location>
</feature>
<dbReference type="Proteomes" id="UP000886851">
    <property type="component" value="Unassembled WGS sequence"/>
</dbReference>
<proteinExistence type="predicted"/>
<dbReference type="InterPro" id="IPR042278">
    <property type="entry name" value="Mfa-like_1_N"/>
</dbReference>
<organism evidence="2 3">
    <name type="scientific">Candidatus Bacteroides pullicola</name>
    <dbReference type="NCBI Taxonomy" id="2838475"/>
    <lineage>
        <taxon>Bacteria</taxon>
        <taxon>Pseudomonadati</taxon>
        <taxon>Bacteroidota</taxon>
        <taxon>Bacteroidia</taxon>
        <taxon>Bacteroidales</taxon>
        <taxon>Bacteroidaceae</taxon>
        <taxon>Bacteroides</taxon>
    </lineage>
</organism>
<dbReference type="InterPro" id="IPR025049">
    <property type="entry name" value="Mfa-like_1"/>
</dbReference>
<dbReference type="PROSITE" id="PS51257">
    <property type="entry name" value="PROKAR_LIPOPROTEIN"/>
    <property type="match status" value="1"/>
</dbReference>
<keyword evidence="1" id="KW-0732">Signal</keyword>
<reference evidence="2" key="2">
    <citation type="submission" date="2021-04" db="EMBL/GenBank/DDBJ databases">
        <authorList>
            <person name="Gilroy R."/>
        </authorList>
    </citation>
    <scope>NUCLEOTIDE SEQUENCE</scope>
    <source>
        <strain evidence="2">Gambia2-208</strain>
    </source>
</reference>
<dbReference type="Gene3D" id="2.60.40.2620">
    <property type="entry name" value="Fimbrillin-like"/>
    <property type="match status" value="1"/>
</dbReference>
<reference evidence="2" key="1">
    <citation type="journal article" date="2021" name="PeerJ">
        <title>Extensive microbial diversity within the chicken gut microbiome revealed by metagenomics and culture.</title>
        <authorList>
            <person name="Gilroy R."/>
            <person name="Ravi A."/>
            <person name="Getino M."/>
            <person name="Pursley I."/>
            <person name="Horton D.L."/>
            <person name="Alikhan N.F."/>
            <person name="Baker D."/>
            <person name="Gharbi K."/>
            <person name="Hall N."/>
            <person name="Watson M."/>
            <person name="Adriaenssens E.M."/>
            <person name="Foster-Nyarko E."/>
            <person name="Jarju S."/>
            <person name="Secka A."/>
            <person name="Antonio M."/>
            <person name="Oren A."/>
            <person name="Chaudhuri R.R."/>
            <person name="La Ragione R."/>
            <person name="Hildebrand F."/>
            <person name="Pallen M.J."/>
        </authorList>
    </citation>
    <scope>NUCLEOTIDE SEQUENCE</scope>
    <source>
        <strain evidence="2">Gambia2-208</strain>
    </source>
</reference>
<evidence type="ECO:0000313" key="2">
    <source>
        <dbReference type="EMBL" id="HIY87585.1"/>
    </source>
</evidence>
<dbReference type="CDD" id="cd13120">
    <property type="entry name" value="BF2867_like_N"/>
    <property type="match status" value="1"/>
</dbReference>
<evidence type="ECO:0000256" key="1">
    <source>
        <dbReference type="SAM" id="SignalP"/>
    </source>
</evidence>
<gene>
    <name evidence="2" type="ORF">H9824_02630</name>
</gene>
<sequence length="482" mass="53157">MKSIKTIIGALLLTLGAIGIASCSQEEDNAVMQEKGNLLKIETSIAGTKAIVTGTEFKSGDQISVITPWDVDYFNNLATYDGNWQMEEVMLPENPSIVGAVYPYEAELRREEVGAAGVAWWVYRQDVDLTYKEDGQTDYMYGLSANEVSLSDGTARIQFQHALARITLALTKSSNDVGEGLVSKVVLRNRSTDDFYAVISNKGVFTVDTRLQKGYIHGDNDATATIEVPADCALSSTVVQNIDMLVIPTSINEDAEFVLTIDGNDYNFIIPQSEWEAGQQYTYPITISRNTVPTPKPTVGEAIYMGFDGDNGQPLYWSSWNLGATSPEDYGGLYGWGDKSGELTSTNLNYYPSANPPTDISGSAFDLARLTWGGGWRIPSGNEFWSLKSHSEVEWAYVNGVEGVRYTSTVNGNTIFIPMAPMRIGESVEQGNQSYYWLGTLNEEDPTMAGTFHIDSYWDNDWPTAGQPRYYGLPIRPVTEQP</sequence>
<evidence type="ECO:0000313" key="3">
    <source>
        <dbReference type="Proteomes" id="UP000886851"/>
    </source>
</evidence>
<name>A0A9D1ZFV4_9BACE</name>
<dbReference type="AlphaFoldDB" id="A0A9D1ZFV4"/>
<dbReference type="Gene3D" id="2.60.40.2630">
    <property type="match status" value="1"/>
</dbReference>
<dbReference type="EMBL" id="DXCV01000024">
    <property type="protein sequence ID" value="HIY87585.1"/>
    <property type="molecule type" value="Genomic_DNA"/>
</dbReference>